<keyword evidence="2 7" id="KW-0813">Transport</keyword>
<keyword evidence="10" id="KW-1185">Reference proteome</keyword>
<dbReference type="PROSITE" id="PS50928">
    <property type="entry name" value="ABC_TM1"/>
    <property type="match status" value="1"/>
</dbReference>
<feature type="transmembrane region" description="Helical" evidence="7">
    <location>
        <begin position="233"/>
        <end position="254"/>
    </location>
</feature>
<keyword evidence="6 7" id="KW-0472">Membrane</keyword>
<dbReference type="PANTHER" id="PTHR30043:SF1">
    <property type="entry name" value="ABC TRANSPORT SYSTEM PERMEASE PROTEIN P69"/>
    <property type="match status" value="1"/>
</dbReference>
<keyword evidence="3" id="KW-1003">Cell membrane</keyword>
<evidence type="ECO:0000256" key="3">
    <source>
        <dbReference type="ARBA" id="ARBA00022475"/>
    </source>
</evidence>
<dbReference type="EMBL" id="FOEN01000002">
    <property type="protein sequence ID" value="SEP82332.1"/>
    <property type="molecule type" value="Genomic_DNA"/>
</dbReference>
<dbReference type="NCBIfam" id="TIGR01097">
    <property type="entry name" value="PhnE"/>
    <property type="match status" value="1"/>
</dbReference>
<evidence type="ECO:0000313" key="9">
    <source>
        <dbReference type="EMBL" id="SEP82332.1"/>
    </source>
</evidence>
<dbReference type="STRING" id="89093.SAMN04488558_102130"/>
<dbReference type="Gene3D" id="1.10.3720.10">
    <property type="entry name" value="MetI-like"/>
    <property type="match status" value="1"/>
</dbReference>
<feature type="domain" description="ABC transmembrane type-1" evidence="8">
    <location>
        <begin position="68"/>
        <end position="251"/>
    </location>
</feature>
<evidence type="ECO:0000256" key="2">
    <source>
        <dbReference type="ARBA" id="ARBA00022448"/>
    </source>
</evidence>
<organism evidence="9 10">
    <name type="scientific">Ignavigranum ruoffiae</name>
    <dbReference type="NCBI Taxonomy" id="89093"/>
    <lineage>
        <taxon>Bacteria</taxon>
        <taxon>Bacillati</taxon>
        <taxon>Bacillota</taxon>
        <taxon>Bacilli</taxon>
        <taxon>Lactobacillales</taxon>
        <taxon>Aerococcaceae</taxon>
        <taxon>Ignavigranum</taxon>
    </lineage>
</organism>
<keyword evidence="5 7" id="KW-1133">Transmembrane helix</keyword>
<reference evidence="9 10" key="1">
    <citation type="submission" date="2016-10" db="EMBL/GenBank/DDBJ databases">
        <authorList>
            <person name="de Groot N.N."/>
        </authorList>
    </citation>
    <scope>NUCLEOTIDE SEQUENCE [LARGE SCALE GENOMIC DNA]</scope>
    <source>
        <strain evidence="9 10">DSM 15695</strain>
    </source>
</reference>
<feature type="transmembrane region" description="Helical" evidence="7">
    <location>
        <begin position="208"/>
        <end position="227"/>
    </location>
</feature>
<sequence>MRLKDTIHDRLGLQLLNFVGLLIILYYSQRNLAADWREVLDNRQQFQLFLSSFMNPDWAYFPKLIDPVIDTLAMAVVGTFLGSILAIPIAFLATPMVSQMLALSVIIRSIFAVIRTIPNLLLAALFVAIIGIGPATGVFTITVFTFGMVSQLIYGSIETLDARTLEADQAVGASRMQIACNSVWPQVEHDIYSYCLYAFEVNIRASAILGYVGAGGLGVVLQTNLGFFKYDRVSLIILVVLLIVLLTDGLSYYLRKEVL</sequence>
<comment type="similarity">
    <text evidence="7">Belongs to the binding-protein-dependent transport system permease family.</text>
</comment>
<dbReference type="PANTHER" id="PTHR30043">
    <property type="entry name" value="PHOSPHONATES TRANSPORT SYSTEM PERMEASE PROTEIN"/>
    <property type="match status" value="1"/>
</dbReference>
<dbReference type="InterPro" id="IPR005769">
    <property type="entry name" value="PhnE/PtxC"/>
</dbReference>
<evidence type="ECO:0000256" key="1">
    <source>
        <dbReference type="ARBA" id="ARBA00004651"/>
    </source>
</evidence>
<dbReference type="Proteomes" id="UP000198833">
    <property type="component" value="Unassembled WGS sequence"/>
</dbReference>
<evidence type="ECO:0000259" key="8">
    <source>
        <dbReference type="PROSITE" id="PS50928"/>
    </source>
</evidence>
<keyword evidence="4 7" id="KW-0812">Transmembrane</keyword>
<feature type="transmembrane region" description="Helical" evidence="7">
    <location>
        <begin position="72"/>
        <end position="93"/>
    </location>
</feature>
<evidence type="ECO:0000256" key="5">
    <source>
        <dbReference type="ARBA" id="ARBA00022989"/>
    </source>
</evidence>
<evidence type="ECO:0000313" key="10">
    <source>
        <dbReference type="Proteomes" id="UP000198833"/>
    </source>
</evidence>
<evidence type="ECO:0000256" key="4">
    <source>
        <dbReference type="ARBA" id="ARBA00022692"/>
    </source>
</evidence>
<feature type="transmembrane region" description="Helical" evidence="7">
    <location>
        <begin position="123"/>
        <end position="146"/>
    </location>
</feature>
<name>A0A1H9AZX1_9LACT</name>
<protein>
    <submittedName>
        <fullName evidence="9">Phosphonate transport system permease protein</fullName>
    </submittedName>
</protein>
<dbReference type="CDD" id="cd06261">
    <property type="entry name" value="TM_PBP2"/>
    <property type="match status" value="1"/>
</dbReference>
<evidence type="ECO:0000256" key="6">
    <source>
        <dbReference type="ARBA" id="ARBA00023136"/>
    </source>
</evidence>
<feature type="transmembrane region" description="Helical" evidence="7">
    <location>
        <begin position="100"/>
        <end position="117"/>
    </location>
</feature>
<dbReference type="OrthoDB" id="9808005at2"/>
<proteinExistence type="inferred from homology"/>
<dbReference type="GO" id="GO:0015416">
    <property type="term" value="F:ABC-type phosphonate transporter activity"/>
    <property type="evidence" value="ECO:0007669"/>
    <property type="project" value="InterPro"/>
</dbReference>
<dbReference type="Pfam" id="PF00528">
    <property type="entry name" value="BPD_transp_1"/>
    <property type="match status" value="1"/>
</dbReference>
<dbReference type="GO" id="GO:0005886">
    <property type="term" value="C:plasma membrane"/>
    <property type="evidence" value="ECO:0007669"/>
    <property type="project" value="UniProtKB-SubCell"/>
</dbReference>
<accession>A0A1H9AZX1</accession>
<dbReference type="AlphaFoldDB" id="A0A1H9AZX1"/>
<dbReference type="InterPro" id="IPR000515">
    <property type="entry name" value="MetI-like"/>
</dbReference>
<feature type="transmembrane region" description="Helical" evidence="7">
    <location>
        <begin position="12"/>
        <end position="29"/>
    </location>
</feature>
<dbReference type="RefSeq" id="WP_092570563.1">
    <property type="nucleotide sequence ID" value="NZ_CP149446.1"/>
</dbReference>
<dbReference type="InterPro" id="IPR035906">
    <property type="entry name" value="MetI-like_sf"/>
</dbReference>
<gene>
    <name evidence="9" type="ORF">SAMN04488558_102130</name>
</gene>
<evidence type="ECO:0000256" key="7">
    <source>
        <dbReference type="RuleBase" id="RU363032"/>
    </source>
</evidence>
<dbReference type="SUPFAM" id="SSF161098">
    <property type="entry name" value="MetI-like"/>
    <property type="match status" value="1"/>
</dbReference>
<comment type="subcellular location">
    <subcellularLocation>
        <location evidence="1 7">Cell membrane</location>
        <topology evidence="1 7">Multi-pass membrane protein</topology>
    </subcellularLocation>
</comment>